<evidence type="ECO:0000256" key="3">
    <source>
        <dbReference type="ARBA" id="ARBA00023163"/>
    </source>
</evidence>
<keyword evidence="2 7" id="KW-0238">DNA-binding</keyword>
<evidence type="ECO:0000256" key="1">
    <source>
        <dbReference type="ARBA" id="ARBA00023015"/>
    </source>
</evidence>
<dbReference type="Gene3D" id="3.40.50.2300">
    <property type="match status" value="1"/>
</dbReference>
<accession>A0ABR6BHT7</accession>
<evidence type="ECO:0000256" key="4">
    <source>
        <dbReference type="PROSITE-ProRule" id="PRU00169"/>
    </source>
</evidence>
<sequence>MTGPILIVDDHAVVATSLALALRSQGFDAIRCPVGSAAEVLSSARREQTGLALVDLDLGNGLCGAELVGPLRTLGWRVLIVTGTEDRAAIAAAVVNGAVGWVCKSAPFPVLVDAVQAAAAGRTVLSAAERAELLRVHQGASAVTELLGRLSGRERQVLDQLVAGHRAARIAQEFVVSVATVRAQIRSILSKLEVRSQLEAVALARSGRVGAH</sequence>
<evidence type="ECO:0000313" key="8">
    <source>
        <dbReference type="Proteomes" id="UP000517916"/>
    </source>
</evidence>
<dbReference type="InterPro" id="IPR039420">
    <property type="entry name" value="WalR-like"/>
</dbReference>
<dbReference type="RefSeq" id="WP_025360809.1">
    <property type="nucleotide sequence ID" value="NZ_BAAABQ010000009.1"/>
</dbReference>
<organism evidence="7 8">
    <name type="scientific">Kutzneria viridogrisea</name>
    <dbReference type="NCBI Taxonomy" id="47990"/>
    <lineage>
        <taxon>Bacteria</taxon>
        <taxon>Bacillati</taxon>
        <taxon>Actinomycetota</taxon>
        <taxon>Actinomycetes</taxon>
        <taxon>Pseudonocardiales</taxon>
        <taxon>Pseudonocardiaceae</taxon>
        <taxon>Kutzneria</taxon>
    </lineage>
</organism>
<feature type="modified residue" description="4-aspartylphosphate" evidence="4">
    <location>
        <position position="55"/>
    </location>
</feature>
<dbReference type="Pfam" id="PF00072">
    <property type="entry name" value="Response_reg"/>
    <property type="match status" value="1"/>
</dbReference>
<reference evidence="7 8" key="1">
    <citation type="submission" date="2020-08" db="EMBL/GenBank/DDBJ databases">
        <title>Genomic Encyclopedia of Archaeal and Bacterial Type Strains, Phase II (KMG-II): from individual species to whole genera.</title>
        <authorList>
            <person name="Goeker M."/>
        </authorList>
    </citation>
    <scope>NUCLEOTIDE SEQUENCE [LARGE SCALE GENOMIC DNA]</scope>
    <source>
        <strain evidence="7 8">DSM 43850</strain>
    </source>
</reference>
<keyword evidence="4" id="KW-0597">Phosphoprotein</keyword>
<comment type="caution">
    <text evidence="7">The sequence shown here is derived from an EMBL/GenBank/DDBJ whole genome shotgun (WGS) entry which is preliminary data.</text>
</comment>
<keyword evidence="8" id="KW-1185">Reference proteome</keyword>
<keyword evidence="3" id="KW-0804">Transcription</keyword>
<proteinExistence type="predicted"/>
<dbReference type="SMART" id="SM00421">
    <property type="entry name" value="HTH_LUXR"/>
    <property type="match status" value="1"/>
</dbReference>
<dbReference type="CDD" id="cd06170">
    <property type="entry name" value="LuxR_C_like"/>
    <property type="match status" value="1"/>
</dbReference>
<protein>
    <submittedName>
        <fullName evidence="7">DNA-binding NarL/FixJ family response regulator</fullName>
    </submittedName>
</protein>
<dbReference type="PANTHER" id="PTHR43214">
    <property type="entry name" value="TWO-COMPONENT RESPONSE REGULATOR"/>
    <property type="match status" value="1"/>
</dbReference>
<dbReference type="EMBL" id="JACJID010000002">
    <property type="protein sequence ID" value="MBA8926256.1"/>
    <property type="molecule type" value="Genomic_DNA"/>
</dbReference>
<evidence type="ECO:0000259" key="5">
    <source>
        <dbReference type="PROSITE" id="PS50043"/>
    </source>
</evidence>
<feature type="domain" description="Response regulatory" evidence="6">
    <location>
        <begin position="4"/>
        <end position="119"/>
    </location>
</feature>
<dbReference type="InterPro" id="IPR000792">
    <property type="entry name" value="Tscrpt_reg_LuxR_C"/>
</dbReference>
<dbReference type="SUPFAM" id="SSF52172">
    <property type="entry name" value="CheY-like"/>
    <property type="match status" value="1"/>
</dbReference>
<gene>
    <name evidence="7" type="ORF">BC739_003455</name>
</gene>
<dbReference type="PANTHER" id="PTHR43214:SF41">
    <property type="entry name" value="NITRATE_NITRITE RESPONSE REGULATOR PROTEIN NARP"/>
    <property type="match status" value="1"/>
</dbReference>
<evidence type="ECO:0000259" key="6">
    <source>
        <dbReference type="PROSITE" id="PS50110"/>
    </source>
</evidence>
<dbReference type="PROSITE" id="PS50110">
    <property type="entry name" value="RESPONSE_REGULATORY"/>
    <property type="match status" value="1"/>
</dbReference>
<dbReference type="PROSITE" id="PS50043">
    <property type="entry name" value="HTH_LUXR_2"/>
    <property type="match status" value="1"/>
</dbReference>
<dbReference type="PRINTS" id="PR00038">
    <property type="entry name" value="HTHLUXR"/>
</dbReference>
<name>A0ABR6BHT7_9PSEU</name>
<dbReference type="InterPro" id="IPR001789">
    <property type="entry name" value="Sig_transdc_resp-reg_receiver"/>
</dbReference>
<dbReference type="SMART" id="SM00448">
    <property type="entry name" value="REC"/>
    <property type="match status" value="1"/>
</dbReference>
<dbReference type="SUPFAM" id="SSF46894">
    <property type="entry name" value="C-terminal effector domain of the bipartite response regulators"/>
    <property type="match status" value="1"/>
</dbReference>
<dbReference type="Proteomes" id="UP000517916">
    <property type="component" value="Unassembled WGS sequence"/>
</dbReference>
<evidence type="ECO:0000313" key="7">
    <source>
        <dbReference type="EMBL" id="MBA8926256.1"/>
    </source>
</evidence>
<feature type="domain" description="HTH luxR-type" evidence="5">
    <location>
        <begin position="143"/>
        <end position="208"/>
    </location>
</feature>
<dbReference type="InterPro" id="IPR016032">
    <property type="entry name" value="Sig_transdc_resp-reg_C-effctor"/>
</dbReference>
<keyword evidence="1" id="KW-0805">Transcription regulation</keyword>
<dbReference type="Pfam" id="PF00196">
    <property type="entry name" value="GerE"/>
    <property type="match status" value="1"/>
</dbReference>
<evidence type="ECO:0000256" key="2">
    <source>
        <dbReference type="ARBA" id="ARBA00023125"/>
    </source>
</evidence>
<dbReference type="GO" id="GO:0003677">
    <property type="term" value="F:DNA binding"/>
    <property type="evidence" value="ECO:0007669"/>
    <property type="project" value="UniProtKB-KW"/>
</dbReference>
<dbReference type="PROSITE" id="PS00622">
    <property type="entry name" value="HTH_LUXR_1"/>
    <property type="match status" value="1"/>
</dbReference>
<dbReference type="InterPro" id="IPR011006">
    <property type="entry name" value="CheY-like_superfamily"/>
</dbReference>